<evidence type="ECO:0000259" key="1">
    <source>
        <dbReference type="Pfam" id="PF02739"/>
    </source>
</evidence>
<dbReference type="SUPFAM" id="SSF88723">
    <property type="entry name" value="PIN domain-like"/>
    <property type="match status" value="1"/>
</dbReference>
<protein>
    <recommendedName>
        <fullName evidence="1">5'-3' exonuclease alpha-helical arch N-terminal domain-containing protein</fullName>
    </recommendedName>
</protein>
<organism evidence="2 3">
    <name type="scientific">Burkholderia oklahomensis</name>
    <dbReference type="NCBI Taxonomy" id="342113"/>
    <lineage>
        <taxon>Bacteria</taxon>
        <taxon>Pseudomonadati</taxon>
        <taxon>Pseudomonadota</taxon>
        <taxon>Betaproteobacteria</taxon>
        <taxon>Burkholderiales</taxon>
        <taxon>Burkholderiaceae</taxon>
        <taxon>Burkholderia</taxon>
        <taxon>pseudomallei group</taxon>
    </lineage>
</organism>
<dbReference type="GO" id="GO:0004518">
    <property type="term" value="F:nuclease activity"/>
    <property type="evidence" value="ECO:0007669"/>
    <property type="project" value="UniProtKB-ARBA"/>
</dbReference>
<dbReference type="Pfam" id="PF02739">
    <property type="entry name" value="5_3_exonuc_N"/>
    <property type="match status" value="1"/>
</dbReference>
<dbReference type="InterPro" id="IPR036279">
    <property type="entry name" value="5-3_exonuclease_C_sf"/>
</dbReference>
<name>A0AAI8BAK7_9BURK</name>
<dbReference type="RefSeq" id="WP_010107826.1">
    <property type="nucleotide sequence ID" value="NZ_CP008727.1"/>
</dbReference>
<dbReference type="KEGG" id="bok:DM82_4351"/>
<dbReference type="Proteomes" id="UP000029424">
    <property type="component" value="Chromosome 2"/>
</dbReference>
<reference evidence="2 3" key="1">
    <citation type="submission" date="2014-06" db="EMBL/GenBank/DDBJ databases">
        <authorList>
            <person name="Bishop-Lilly K.A."/>
            <person name="Broomall S.M."/>
            <person name="Chain P.S."/>
            <person name="Chertkov O."/>
            <person name="Coyne S.R."/>
            <person name="Daligault H.E."/>
            <person name="Davenport K.W."/>
            <person name="Erkkila T."/>
            <person name="Frey K.G."/>
            <person name="Gibbons H.S."/>
            <person name="Gu W."/>
            <person name="Jaissle J."/>
            <person name="Johnson S.L."/>
            <person name="Koroleva G.I."/>
            <person name="Ladner J.T."/>
            <person name="Lo C.-C."/>
            <person name="Minogue T.D."/>
            <person name="Munk C."/>
            <person name="Palacios G.F."/>
            <person name="Redden C.L."/>
            <person name="Rosenzweig C.N."/>
            <person name="Scholz M.B."/>
            <person name="Teshima H."/>
            <person name="Xu Y."/>
        </authorList>
    </citation>
    <scope>NUCLEOTIDE SEQUENCE [LARGE SCALE GENOMIC DNA]</scope>
    <source>
        <strain evidence="2 3">EO147</strain>
    </source>
</reference>
<dbReference type="SUPFAM" id="SSF47807">
    <property type="entry name" value="5' to 3' exonuclease, C-terminal subdomain"/>
    <property type="match status" value="1"/>
</dbReference>
<dbReference type="GO" id="GO:0016788">
    <property type="term" value="F:hydrolase activity, acting on ester bonds"/>
    <property type="evidence" value="ECO:0007669"/>
    <property type="project" value="UniProtKB-ARBA"/>
</dbReference>
<evidence type="ECO:0000313" key="2">
    <source>
        <dbReference type="EMBL" id="AIO68519.1"/>
    </source>
</evidence>
<keyword evidence="3" id="KW-1185">Reference proteome</keyword>
<sequence>MTIALIDGDEAIYKATVVKVEETDWEAETVIDRPPTFKEAKAKFHEIVRGWCDAVGTDEYIVCLSPKERGLFRRGIYPPYKGARGEKPEQYKPLEDWVFENARVAWYPGLEADDVMGVLSGEDKVICSNDKDMKTVPGRLYVTGKKKLVTITETRADWQWMYQTLMGDSTDGFGGCVGCGESGAERVLEGCRSLKEMAHNAVLRYLEPKKGKYKDVTQTALDFRRMAVLARILRPSDYNPDTGDVRYALPGVKDISFNAQAFAK</sequence>
<dbReference type="Gene3D" id="3.40.50.1010">
    <property type="entry name" value="5'-nuclease"/>
    <property type="match status" value="1"/>
</dbReference>
<dbReference type="InterPro" id="IPR029060">
    <property type="entry name" value="PIN-like_dom_sf"/>
</dbReference>
<gene>
    <name evidence="2" type="ORF">DM82_4351</name>
</gene>
<evidence type="ECO:0000313" key="3">
    <source>
        <dbReference type="Proteomes" id="UP000029424"/>
    </source>
</evidence>
<feature type="domain" description="5'-3' exonuclease alpha-helical arch N-terminal" evidence="1">
    <location>
        <begin position="3"/>
        <end position="136"/>
    </location>
</feature>
<accession>A0AAI8BAK7</accession>
<dbReference type="InterPro" id="IPR020046">
    <property type="entry name" value="5-3_exonucl_a-hlix_arch_N"/>
</dbReference>
<dbReference type="GO" id="GO:0003677">
    <property type="term" value="F:DNA binding"/>
    <property type="evidence" value="ECO:0007669"/>
    <property type="project" value="InterPro"/>
</dbReference>
<dbReference type="Gene3D" id="1.10.150.20">
    <property type="entry name" value="5' to 3' exonuclease, C-terminal subdomain"/>
    <property type="match status" value="1"/>
</dbReference>
<proteinExistence type="predicted"/>
<dbReference type="AlphaFoldDB" id="A0AAI8BAK7"/>
<dbReference type="EMBL" id="CP008727">
    <property type="protein sequence ID" value="AIO68519.1"/>
    <property type="molecule type" value="Genomic_DNA"/>
</dbReference>